<feature type="compositionally biased region" description="Basic residues" evidence="8">
    <location>
        <begin position="275"/>
        <end position="285"/>
    </location>
</feature>
<evidence type="ECO:0000256" key="1">
    <source>
        <dbReference type="ARBA" id="ARBA00004123"/>
    </source>
</evidence>
<dbReference type="Pfam" id="PF00400">
    <property type="entry name" value="WD40"/>
    <property type="match status" value="3"/>
</dbReference>
<keyword evidence="2 6" id="KW-0853">WD repeat</keyword>
<proteinExistence type="inferred from homology"/>
<dbReference type="GO" id="GO:0005829">
    <property type="term" value="C:cytosol"/>
    <property type="evidence" value="ECO:0007669"/>
    <property type="project" value="TreeGrafter"/>
</dbReference>
<feature type="compositionally biased region" description="Acidic residues" evidence="8">
    <location>
        <begin position="299"/>
        <end position="312"/>
    </location>
</feature>
<dbReference type="UniPathway" id="UPA00989"/>
<feature type="region of interest" description="Disordered" evidence="8">
    <location>
        <begin position="257"/>
        <end position="317"/>
    </location>
</feature>
<dbReference type="AlphaFoldDB" id="A0A166THW1"/>
<dbReference type="InterPro" id="IPR028884">
    <property type="entry name" value="Trm82"/>
</dbReference>
<comment type="similarity">
    <text evidence="6">Belongs to the WD repeat TRM82 family.</text>
</comment>
<dbReference type="SMART" id="SM00320">
    <property type="entry name" value="WD40"/>
    <property type="match status" value="3"/>
</dbReference>
<evidence type="ECO:0000256" key="3">
    <source>
        <dbReference type="ARBA" id="ARBA00022694"/>
    </source>
</evidence>
<dbReference type="PANTHER" id="PTHR16288">
    <property type="entry name" value="WD40 REPEAT PROTEIN 4"/>
    <property type="match status" value="1"/>
</dbReference>
<dbReference type="InterPro" id="IPR011047">
    <property type="entry name" value="Quinoprotein_ADH-like_sf"/>
</dbReference>
<dbReference type="STRING" id="436010.A0A166THW1"/>
<keyword evidence="3 6" id="KW-0819">tRNA processing</keyword>
<dbReference type="SUPFAM" id="SSF50998">
    <property type="entry name" value="Quinoprotein alcohol dehydrogenase-like"/>
    <property type="match status" value="1"/>
</dbReference>
<protein>
    <submittedName>
        <fullName evidence="9">WD40 repeat-like protein</fullName>
    </submittedName>
</protein>
<dbReference type="EMBL" id="KV417493">
    <property type="protein sequence ID" value="KZP30627.1"/>
    <property type="molecule type" value="Genomic_DNA"/>
</dbReference>
<evidence type="ECO:0000256" key="4">
    <source>
        <dbReference type="ARBA" id="ARBA00022737"/>
    </source>
</evidence>
<keyword evidence="4 6" id="KW-0677">Repeat</keyword>
<evidence type="ECO:0000256" key="7">
    <source>
        <dbReference type="PROSITE-ProRule" id="PRU00221"/>
    </source>
</evidence>
<dbReference type="GO" id="GO:0043527">
    <property type="term" value="C:tRNA methyltransferase complex"/>
    <property type="evidence" value="ECO:0007669"/>
    <property type="project" value="TreeGrafter"/>
</dbReference>
<comment type="pathway">
    <text evidence="6">tRNA modification; N(7)-methylguanine-tRNA biosynthesis.</text>
</comment>
<evidence type="ECO:0000256" key="2">
    <source>
        <dbReference type="ARBA" id="ARBA00022574"/>
    </source>
</evidence>
<sequence>MASYPHSHLFLRTDRAIVTTGPHAQILDAKTGEILHSTVNLDGVAKDAVLKTGPIRCAAVDAEGVHLVTSGDDKMLKVWRIDGLALLNSRELPKKPTGIEFTKDGQTLVVSDKFGDIFSYPLHPAPAPRIKRTRGALASHENPSGGALILGHASLMTAFALSADGRYVVSADRDEHVRVSWYPQGWNIESFCLGHEKYVTAVHIPAFAPGTMVSGGGDAVLKVWDWMTGKLKAEVEVWDTVRKFLLAKGFKKLRGQWGKKDEDGADDDVEQSGKSSRKERRMKNRVVKEHHISELATAEGDEQEGDIEGEGETDAKPTDAGELIQVIHKIQSFQSGPSQQIVFSAVGASALFMAALPSDGGTAASNSTRAYDFTRPVVDFTLDAEGIAWVLLDGGWGENTEAVPLVKRIQCNPEGNVRNILDIWRVAH</sequence>
<dbReference type="GO" id="GO:0106004">
    <property type="term" value="P:tRNA (guanine-N7)-methylation"/>
    <property type="evidence" value="ECO:0007669"/>
    <property type="project" value="UniProtKB-UniRule"/>
</dbReference>
<keyword evidence="5 6" id="KW-0539">Nucleus</keyword>
<dbReference type="Gene3D" id="2.130.10.10">
    <property type="entry name" value="YVTN repeat-like/Quinoprotein amine dehydrogenase"/>
    <property type="match status" value="1"/>
</dbReference>
<feature type="repeat" description="WD" evidence="7">
    <location>
        <begin position="192"/>
        <end position="234"/>
    </location>
</feature>
<dbReference type="InterPro" id="IPR001680">
    <property type="entry name" value="WD40_rpt"/>
</dbReference>
<comment type="function">
    <text evidence="6">Required for the formation of N(7)-methylguanine at position 46 (m7G46) in tRNA. In the complex, it is required to stabilize and induce conformational changes of the catalytic subunit.</text>
</comment>
<evidence type="ECO:0000313" key="9">
    <source>
        <dbReference type="EMBL" id="KZP30627.1"/>
    </source>
</evidence>
<gene>
    <name evidence="9" type="ORF">FIBSPDRAFT_725594</name>
</gene>
<dbReference type="OrthoDB" id="339900at2759"/>
<evidence type="ECO:0000256" key="8">
    <source>
        <dbReference type="SAM" id="MobiDB-lite"/>
    </source>
</evidence>
<evidence type="ECO:0000256" key="6">
    <source>
        <dbReference type="HAMAP-Rule" id="MF_03056"/>
    </source>
</evidence>
<dbReference type="PANTHER" id="PTHR16288:SF0">
    <property type="entry name" value="TRNA (GUANINE-N(7)-)-METHYLTRANSFERASE NON-CATALYTIC SUBUNIT WDR4"/>
    <property type="match status" value="1"/>
</dbReference>
<evidence type="ECO:0000256" key="5">
    <source>
        <dbReference type="ARBA" id="ARBA00023242"/>
    </source>
</evidence>
<comment type="subcellular location">
    <subcellularLocation>
        <location evidence="1 6">Nucleus</location>
    </subcellularLocation>
</comment>
<organism evidence="9">
    <name type="scientific">Athelia psychrophila</name>
    <dbReference type="NCBI Taxonomy" id="1759441"/>
    <lineage>
        <taxon>Eukaryota</taxon>
        <taxon>Fungi</taxon>
        <taxon>Dikarya</taxon>
        <taxon>Basidiomycota</taxon>
        <taxon>Agaricomycotina</taxon>
        <taxon>Agaricomycetes</taxon>
        <taxon>Agaricomycetidae</taxon>
        <taxon>Atheliales</taxon>
        <taxon>Atheliaceae</taxon>
        <taxon>Athelia</taxon>
    </lineage>
</organism>
<dbReference type="HAMAP" id="MF_03056">
    <property type="entry name" value="TRM82"/>
    <property type="match status" value="1"/>
</dbReference>
<dbReference type="GO" id="GO:0005634">
    <property type="term" value="C:nucleus"/>
    <property type="evidence" value="ECO:0007669"/>
    <property type="project" value="UniProtKB-SubCell"/>
</dbReference>
<reference evidence="9" key="1">
    <citation type="journal article" date="2016" name="Mol. Biol. Evol.">
        <title>Comparative Genomics of Early-Diverging Mushroom-Forming Fungi Provides Insights into the Origins of Lignocellulose Decay Capabilities.</title>
        <authorList>
            <person name="Nagy L.G."/>
            <person name="Riley R."/>
            <person name="Tritt A."/>
            <person name="Adam C."/>
            <person name="Daum C."/>
            <person name="Floudas D."/>
            <person name="Sun H."/>
            <person name="Yadav J.S."/>
            <person name="Pangilinan J."/>
            <person name="Larsson K.H."/>
            <person name="Matsuura K."/>
            <person name="Barry K."/>
            <person name="Labutti K."/>
            <person name="Kuo R."/>
            <person name="Ohm R.A."/>
            <person name="Bhattacharya S.S."/>
            <person name="Shirouzu T."/>
            <person name="Yoshinaga Y."/>
            <person name="Martin F.M."/>
            <person name="Grigoriev I.V."/>
            <person name="Hibbett D.S."/>
        </authorList>
    </citation>
    <scope>NUCLEOTIDE SEQUENCE [LARGE SCALE GENOMIC DNA]</scope>
    <source>
        <strain evidence="9">CBS 109695</strain>
    </source>
</reference>
<name>A0A166THW1_9AGAM</name>
<accession>A0A166THW1</accession>
<dbReference type="InterPro" id="IPR015943">
    <property type="entry name" value="WD40/YVTN_repeat-like_dom_sf"/>
</dbReference>
<dbReference type="PROSITE" id="PS50082">
    <property type="entry name" value="WD_REPEATS_2"/>
    <property type="match status" value="1"/>
</dbReference>